<dbReference type="GO" id="GO:0004674">
    <property type="term" value="F:protein serine/threonine kinase activity"/>
    <property type="evidence" value="ECO:0007669"/>
    <property type="project" value="UniProtKB-EC"/>
</dbReference>
<dbReference type="EC" id="2.7.11.1" evidence="3"/>
<dbReference type="InterPro" id="IPR000719">
    <property type="entry name" value="Prot_kinase_dom"/>
</dbReference>
<reference evidence="3" key="1">
    <citation type="submission" date="2017-12" db="EMBL/GenBank/DDBJ databases">
        <title>Changeover of the photoprotective mechanisms during stress-induced astaxanthin accumulation in the chlorophyte Haematococcus lacustris (Girod-Chantrans) Rostafinski.</title>
        <authorList>
            <person name="Boussiba S."/>
            <person name="Zarka A."/>
            <person name="Leu S."/>
            <person name="Vallon O."/>
            <person name="Tourasse N."/>
            <person name="Chekanov K."/>
            <person name="Solovchenko A."/>
        </authorList>
    </citation>
    <scope>NUCLEOTIDE SEQUENCE</scope>
    <source>
        <strain evidence="3">SCCAP K-0084</strain>
    </source>
</reference>
<organism evidence="3">
    <name type="scientific">Haematococcus lacustris</name>
    <name type="common">Green alga</name>
    <name type="synonym">Haematococcus pluvialis</name>
    <dbReference type="NCBI Taxonomy" id="44745"/>
    <lineage>
        <taxon>Eukaryota</taxon>
        <taxon>Viridiplantae</taxon>
        <taxon>Chlorophyta</taxon>
        <taxon>core chlorophytes</taxon>
        <taxon>Chlorophyceae</taxon>
        <taxon>CS clade</taxon>
        <taxon>Chlamydomonadales</taxon>
        <taxon>Haematococcaceae</taxon>
        <taxon>Haematococcus</taxon>
    </lineage>
</organism>
<feature type="region of interest" description="Disordered" evidence="1">
    <location>
        <begin position="693"/>
        <end position="733"/>
    </location>
</feature>
<evidence type="ECO:0000313" key="3">
    <source>
        <dbReference type="EMBL" id="AUI41108.1"/>
    </source>
</evidence>
<feature type="region of interest" description="Disordered" evidence="1">
    <location>
        <begin position="623"/>
        <end position="645"/>
    </location>
</feature>
<feature type="region of interest" description="Disordered" evidence="1">
    <location>
        <begin position="532"/>
        <end position="607"/>
    </location>
</feature>
<gene>
    <name evidence="3" type="primary">stt7</name>
</gene>
<dbReference type="Pfam" id="PF00069">
    <property type="entry name" value="Pkinase"/>
    <property type="match status" value="1"/>
</dbReference>
<feature type="region of interest" description="Disordered" evidence="1">
    <location>
        <begin position="1"/>
        <end position="31"/>
    </location>
</feature>
<feature type="compositionally biased region" description="Gly residues" evidence="1">
    <location>
        <begin position="568"/>
        <end position="577"/>
    </location>
</feature>
<proteinExistence type="evidence at transcript level"/>
<dbReference type="InterPro" id="IPR011009">
    <property type="entry name" value="Kinase-like_dom_sf"/>
</dbReference>
<dbReference type="Gene3D" id="3.30.200.20">
    <property type="entry name" value="Phosphorylase Kinase, domain 1"/>
    <property type="match status" value="1"/>
</dbReference>
<dbReference type="EMBL" id="MG731567">
    <property type="protein sequence ID" value="AUI41108.1"/>
    <property type="molecule type" value="mRNA"/>
</dbReference>
<accession>A0A2I6B3M7</accession>
<dbReference type="PROSITE" id="PS00108">
    <property type="entry name" value="PROTEIN_KINASE_ST"/>
    <property type="match status" value="1"/>
</dbReference>
<keyword evidence="3" id="KW-0418">Kinase</keyword>
<sequence>MQALSSKPEPGFSNGVSRHPGTKRSTGRLARPQALDSASIDAAAPLLSHLPLVLANVPQVALPCSMMQCGDVVHRSTLDLVLRGEQLGPDWRAFVLLGAVGAYLFAPPGVLPGAFDTYVLARQRGRVYTKDDIILGRKLATGGFGTVFRGEMKMEDGSTTSVIVKKAKEFGQAEAWMNERLMRLPGKHAAEFVAAFDESFVDEGAAAVQGAGKPRVAARSKGPLDNAVWLVWKYEGDNTLFDMMESKDFPYNLEPALLDRELRLPKGTARKGVTIRLVMKQLLGALSAAHSTGIVHRDVKPQNCIVSEADKKVKLIDLGAAADLRVGINYVPNEYLLDPRYAPPQQYVMSTQTPRPPPAPVAAFLSPILWQMEHPDRFDMWSCGITLLQLCFPSLRTDNAIIAFNKRLEGLRYDLNAWRVEEEQRRKGGMKPEMAWGFELLDEDGGAGWQLLCDLMAFKPADRITAAAALESPFLTGGAAAPLAASRSAINNAGRAVTNALNASNIMAGFSDAATGADRGSLTEAQLQQELGLEQPAPMASRRASTTISWWQDRQNEQRRSLQARRGQNGGTGGTSGTSGTSSPRAATPALLTPKPRAGSGSPVPRELPGVAAKAGSPANRVNGARAAYGNGNGNGNGNGVGNGNRVEGGSQAVAKVSALFAGLAGAVAGRGAARLPSPRPSAAAAAAAARVFSTVGSSSDESEGEESDMEGGSMDGEDMGRGGRQLVAAGQREQGGLASWISGFNKKR</sequence>
<evidence type="ECO:0000259" key="2">
    <source>
        <dbReference type="PROSITE" id="PS50011"/>
    </source>
</evidence>
<dbReference type="SMART" id="SM00220">
    <property type="entry name" value="S_TKc"/>
    <property type="match status" value="1"/>
</dbReference>
<keyword evidence="3" id="KW-0808">Transferase</keyword>
<dbReference type="GO" id="GO:0005524">
    <property type="term" value="F:ATP binding"/>
    <property type="evidence" value="ECO:0007669"/>
    <property type="project" value="InterPro"/>
</dbReference>
<feature type="compositionally biased region" description="Acidic residues" evidence="1">
    <location>
        <begin position="701"/>
        <end position="710"/>
    </location>
</feature>
<name>A0A2I6B3M7_HAELA</name>
<protein>
    <submittedName>
        <fullName evidence="3">Thylakoid associated Ser/Thr-protein kinase stt7</fullName>
        <ecNumber evidence="3">2.7.11.1</ecNumber>
    </submittedName>
</protein>
<feature type="domain" description="Protein kinase" evidence="2">
    <location>
        <begin position="133"/>
        <end position="475"/>
    </location>
</feature>
<dbReference type="PANTHER" id="PTHR46699:SF4">
    <property type="entry name" value="SERINE_THREONINE-PROTEIN KINASE STN7, CHLOROPLASTIC"/>
    <property type="match status" value="1"/>
</dbReference>
<dbReference type="PANTHER" id="PTHR46699">
    <property type="entry name" value="SERINE/THREONINE-PROTEIN KINASE STN8, CHLOROPLASTIC-RELATED"/>
    <property type="match status" value="1"/>
</dbReference>
<feature type="compositionally biased region" description="Gly residues" evidence="1">
    <location>
        <begin position="631"/>
        <end position="643"/>
    </location>
</feature>
<dbReference type="SUPFAM" id="SSF56112">
    <property type="entry name" value="Protein kinase-like (PK-like)"/>
    <property type="match status" value="1"/>
</dbReference>
<dbReference type="AlphaFoldDB" id="A0A2I6B3M7"/>
<dbReference type="PROSITE" id="PS50011">
    <property type="entry name" value="PROTEIN_KINASE_DOM"/>
    <property type="match status" value="1"/>
</dbReference>
<dbReference type="Gene3D" id="1.10.510.10">
    <property type="entry name" value="Transferase(Phosphotransferase) domain 1"/>
    <property type="match status" value="1"/>
</dbReference>
<dbReference type="InterPro" id="IPR008271">
    <property type="entry name" value="Ser/Thr_kinase_AS"/>
</dbReference>
<evidence type="ECO:0000256" key="1">
    <source>
        <dbReference type="SAM" id="MobiDB-lite"/>
    </source>
</evidence>
<feature type="compositionally biased region" description="Polar residues" evidence="1">
    <location>
        <begin position="543"/>
        <end position="553"/>
    </location>
</feature>